<evidence type="ECO:0000256" key="2">
    <source>
        <dbReference type="ARBA" id="ARBA00023295"/>
    </source>
</evidence>
<evidence type="ECO:0000256" key="1">
    <source>
        <dbReference type="ARBA" id="ARBA00022801"/>
    </source>
</evidence>
<dbReference type="PANTHER" id="PTHR43053">
    <property type="entry name" value="GLYCOSIDASE FAMILY 31"/>
    <property type="match status" value="1"/>
</dbReference>
<dbReference type="RefSeq" id="WP_264850959.1">
    <property type="nucleotide sequence ID" value="NZ_BRXR01000001.1"/>
</dbReference>
<evidence type="ECO:0000313" key="4">
    <source>
        <dbReference type="Proteomes" id="UP001208567"/>
    </source>
</evidence>
<dbReference type="InterPro" id="IPR017853">
    <property type="entry name" value="GH"/>
</dbReference>
<keyword evidence="4" id="KW-1185">Reference proteome</keyword>
<dbReference type="Proteomes" id="UP001208567">
    <property type="component" value="Unassembled WGS sequence"/>
</dbReference>
<comment type="caution">
    <text evidence="3">The sequence shown here is derived from an EMBL/GenBank/DDBJ whole genome shotgun (WGS) entry which is preliminary data.</text>
</comment>
<dbReference type="InterPro" id="IPR050985">
    <property type="entry name" value="Alpha-glycosidase_related"/>
</dbReference>
<dbReference type="InterPro" id="IPR013785">
    <property type="entry name" value="Aldolase_TIM"/>
</dbReference>
<protein>
    <submittedName>
        <fullName evidence="3">Alpha-galactosidase</fullName>
    </submittedName>
</protein>
<dbReference type="SUPFAM" id="SSF51445">
    <property type="entry name" value="(Trans)glycosidases"/>
    <property type="match status" value="1"/>
</dbReference>
<proteinExistence type="predicted"/>
<name>A0ABQ5N8S1_9CLOT</name>
<keyword evidence="1" id="KW-0378">Hydrolase</keyword>
<dbReference type="InterPro" id="IPR002252">
    <property type="entry name" value="Glyco_hydro_36"/>
</dbReference>
<organism evidence="3 4">
    <name type="scientific">Clostridium omnivorum</name>
    <dbReference type="NCBI Taxonomy" id="1604902"/>
    <lineage>
        <taxon>Bacteria</taxon>
        <taxon>Bacillati</taxon>
        <taxon>Bacillota</taxon>
        <taxon>Clostridia</taxon>
        <taxon>Eubacteriales</taxon>
        <taxon>Clostridiaceae</taxon>
        <taxon>Clostridium</taxon>
    </lineage>
</organism>
<dbReference type="EMBL" id="BRXR01000001">
    <property type="protein sequence ID" value="GLC31628.1"/>
    <property type="molecule type" value="Genomic_DNA"/>
</dbReference>
<evidence type="ECO:0000313" key="3">
    <source>
        <dbReference type="EMBL" id="GLC31628.1"/>
    </source>
</evidence>
<dbReference type="CDD" id="cd14791">
    <property type="entry name" value="GH36"/>
    <property type="match status" value="1"/>
</dbReference>
<sequence length="592" mass="69022">MNIVFSYSLGNKNVSTTFKDNFSNEDFSAKVLLDEKQNYKRLKVSIVPMAELEIYELKVVFHYSFKDSHKIFVNGYQSWTDSREFSVNEKLRTISKLAAPVVKKYQLDKYGDYTFKKYSRKIGDFHGYTYSYIRQGKNLELIGSLSEKSGYTIIEEKVKNNEITIYKECKGHCINSEYEAFDIILTKGSESEVFDTYFSLMNIKKPSCKPMTGWTSWYNYYQNINEDIILENLNNYKALEQKIEIFQIDDGYQTAVGDWLSIDGAKFSRGMKHIADSIKACGFKAGIWLAPFVCETNSEIFKEKKHWILKDEKGEMVFGGSNWSKFYALDIYNKEVRDYIKEVFSVVLNYWGYDMVKLDFLYAVCLVPRKDKTRGQIMTEAMEFLRECVGDKLILGCGVPLGPAFGKVDYCRIGCDVGLDWNDKPYMRLLHRERVSTLNAITNAIGRRQLNGRAFLNDPDVFLLREDNIMLTDTQRETLSRVNSIFGSLIFTSDNIKKYDDKKQLMFNHVMNLKDKVINSVEELKTGFLEVRYSVDDKYYLALINLSEFDMYYRNSFKLNEVFLDREDNASVDDNNLLVKPYECRVFILDNI</sequence>
<keyword evidence="2" id="KW-0326">Glycosidase</keyword>
<dbReference type="Pfam" id="PF02065">
    <property type="entry name" value="Melibiase"/>
    <property type="match status" value="1"/>
</dbReference>
<dbReference type="Gene3D" id="3.20.20.70">
    <property type="entry name" value="Aldolase class I"/>
    <property type="match status" value="1"/>
</dbReference>
<accession>A0ABQ5N8S1</accession>
<gene>
    <name evidence="3" type="ORF">bsdE14_30380</name>
</gene>
<reference evidence="3 4" key="1">
    <citation type="journal article" date="2024" name="Int. J. Syst. Evol. Microbiol.">
        <title>Clostridium omnivorum sp. nov., isolated from anoxic soil under the treatment of reductive soil disinfestation.</title>
        <authorList>
            <person name="Ueki A."/>
            <person name="Tonouchi A."/>
            <person name="Kaku N."/>
            <person name="Honma S."/>
            <person name="Ueki K."/>
        </authorList>
    </citation>
    <scope>NUCLEOTIDE SEQUENCE [LARGE SCALE GENOMIC DNA]</scope>
    <source>
        <strain evidence="3 4">E14</strain>
    </source>
</reference>
<dbReference type="PANTHER" id="PTHR43053:SF3">
    <property type="entry name" value="ALPHA-GALACTOSIDASE C-RELATED"/>
    <property type="match status" value="1"/>
</dbReference>